<proteinExistence type="predicted"/>
<name>A0ACA9KR21_9GLOM</name>
<evidence type="ECO:0000313" key="1">
    <source>
        <dbReference type="EMBL" id="CAG8487836.1"/>
    </source>
</evidence>
<organism evidence="1 2">
    <name type="scientific">Scutellospora calospora</name>
    <dbReference type="NCBI Taxonomy" id="85575"/>
    <lineage>
        <taxon>Eukaryota</taxon>
        <taxon>Fungi</taxon>
        <taxon>Fungi incertae sedis</taxon>
        <taxon>Mucoromycota</taxon>
        <taxon>Glomeromycotina</taxon>
        <taxon>Glomeromycetes</taxon>
        <taxon>Diversisporales</taxon>
        <taxon>Gigasporaceae</taxon>
        <taxon>Scutellospora</taxon>
    </lineage>
</organism>
<reference evidence="1" key="1">
    <citation type="submission" date="2021-06" db="EMBL/GenBank/DDBJ databases">
        <authorList>
            <person name="Kallberg Y."/>
            <person name="Tangrot J."/>
            <person name="Rosling A."/>
        </authorList>
    </citation>
    <scope>NUCLEOTIDE SEQUENCE</scope>
    <source>
        <strain evidence="1">AU212A</strain>
    </source>
</reference>
<dbReference type="Proteomes" id="UP000789860">
    <property type="component" value="Unassembled WGS sequence"/>
</dbReference>
<protein>
    <submittedName>
        <fullName evidence="1">8807_t:CDS:1</fullName>
    </submittedName>
</protein>
<gene>
    <name evidence="1" type="ORF">SCALOS_LOCUS2703</name>
</gene>
<keyword evidence="2" id="KW-1185">Reference proteome</keyword>
<evidence type="ECO:0000313" key="2">
    <source>
        <dbReference type="Proteomes" id="UP000789860"/>
    </source>
</evidence>
<dbReference type="EMBL" id="CAJVPM010002523">
    <property type="protein sequence ID" value="CAG8487836.1"/>
    <property type="molecule type" value="Genomic_DNA"/>
</dbReference>
<accession>A0ACA9KR21</accession>
<sequence length="72" mass="8309">MNYQSLIILSKLMKTSPTKATINGDRKTMIIFDQTITSIVNDSQGMMQIRDWEQEIIDSLNDWQEDDADNAQ</sequence>
<comment type="caution">
    <text evidence="1">The sequence shown here is derived from an EMBL/GenBank/DDBJ whole genome shotgun (WGS) entry which is preliminary data.</text>
</comment>